<accession>A0A367KPI8</accession>
<dbReference type="EMBL" id="PJQM01000769">
    <property type="protein sequence ID" value="RCI04155.1"/>
    <property type="molecule type" value="Genomic_DNA"/>
</dbReference>
<organism evidence="1 2">
    <name type="scientific">Rhizopus stolonifer</name>
    <name type="common">Rhizopus nigricans</name>
    <dbReference type="NCBI Taxonomy" id="4846"/>
    <lineage>
        <taxon>Eukaryota</taxon>
        <taxon>Fungi</taxon>
        <taxon>Fungi incertae sedis</taxon>
        <taxon>Mucoromycota</taxon>
        <taxon>Mucoromycotina</taxon>
        <taxon>Mucoromycetes</taxon>
        <taxon>Mucorales</taxon>
        <taxon>Mucorineae</taxon>
        <taxon>Rhizopodaceae</taxon>
        <taxon>Rhizopus</taxon>
    </lineage>
</organism>
<sequence length="251" mass="28523">MDNIPYYFSLVEIFLERTSQFSYVDDTTSLAGQLRSLYRIMNLFKAQDVLQVLALIERSLDIPSIDTIYTQQLAQLAGTSERYISTKIQKSSSRLAELEGRYPWRSKGLYTLDQRRSPCLIGSLAKLFDAINLPEPNIRSVPRPPRHVEQLEEAYGLFVNLFQLHDHQPYRALNGSAPAIGLFEIEYAGLKNGGFLTPEELEKIKQGKLTCSSRSIPALGIRAQTVVRSYENATLVLWSIRIDKYINETVS</sequence>
<protein>
    <submittedName>
        <fullName evidence="1">Uncharacterized protein</fullName>
    </submittedName>
</protein>
<evidence type="ECO:0000313" key="1">
    <source>
        <dbReference type="EMBL" id="RCI04155.1"/>
    </source>
</evidence>
<gene>
    <name evidence="1" type="ORF">CU098_003787</name>
</gene>
<proteinExistence type="predicted"/>
<dbReference type="STRING" id="4846.A0A367KPI8"/>
<reference evidence="1 2" key="1">
    <citation type="journal article" date="2018" name="G3 (Bethesda)">
        <title>Phylogenetic and Phylogenomic Definition of Rhizopus Species.</title>
        <authorList>
            <person name="Gryganskyi A.P."/>
            <person name="Golan J."/>
            <person name="Dolatabadi S."/>
            <person name="Mondo S."/>
            <person name="Robb S."/>
            <person name="Idnurm A."/>
            <person name="Muszewska A."/>
            <person name="Steczkiewicz K."/>
            <person name="Masonjones S."/>
            <person name="Liao H.L."/>
            <person name="Gajdeczka M.T."/>
            <person name="Anike F."/>
            <person name="Vuek A."/>
            <person name="Anishchenko I.M."/>
            <person name="Voigt K."/>
            <person name="de Hoog G.S."/>
            <person name="Smith M.E."/>
            <person name="Heitman J."/>
            <person name="Vilgalys R."/>
            <person name="Stajich J.E."/>
        </authorList>
    </citation>
    <scope>NUCLEOTIDE SEQUENCE [LARGE SCALE GENOMIC DNA]</scope>
    <source>
        <strain evidence="1 2">LSU 92-RS-03</strain>
    </source>
</reference>
<evidence type="ECO:0000313" key="2">
    <source>
        <dbReference type="Proteomes" id="UP000253551"/>
    </source>
</evidence>
<name>A0A367KPI8_RHIST</name>
<keyword evidence="2" id="KW-1185">Reference proteome</keyword>
<comment type="caution">
    <text evidence="1">The sequence shown here is derived from an EMBL/GenBank/DDBJ whole genome shotgun (WGS) entry which is preliminary data.</text>
</comment>
<dbReference type="Proteomes" id="UP000253551">
    <property type="component" value="Unassembled WGS sequence"/>
</dbReference>
<dbReference type="AlphaFoldDB" id="A0A367KPI8"/>
<dbReference type="OrthoDB" id="10251508at2759"/>